<name>A0ABQ9GIC6_9NEOP</name>
<keyword evidence="2" id="KW-1185">Reference proteome</keyword>
<evidence type="ECO:0000313" key="2">
    <source>
        <dbReference type="Proteomes" id="UP001159363"/>
    </source>
</evidence>
<reference evidence="1 2" key="1">
    <citation type="submission" date="2023-02" db="EMBL/GenBank/DDBJ databases">
        <title>LHISI_Scaffold_Assembly.</title>
        <authorList>
            <person name="Stuart O.P."/>
            <person name="Cleave R."/>
            <person name="Magrath M.J.L."/>
            <person name="Mikheyev A.S."/>
        </authorList>
    </citation>
    <scope>NUCLEOTIDE SEQUENCE [LARGE SCALE GENOMIC DNA]</scope>
    <source>
        <strain evidence="1">Daus_M_001</strain>
        <tissue evidence="1">Leg muscle</tissue>
    </source>
</reference>
<sequence>MEFLRKETEQEERISIAIKGFNIGSRCDSRVMVPGGSEKETSIATPADLMLIVRIKGKTVDRHIRILIDTDSQCSYITKELTAKVGYQSVREEELRLDLFGGHQSNKVNHTLFHLTLENSDSNYVCDFDTLDHNTMCCSVYTAKREVCQSALKETGIKITDDSSPIQVLVRADVAEVFEEWKREGIVQDVKNFTPNDEHSLPNRPVIKEQGTTKVRPVFDASYKVSHGPFLNDCLEEGPNLIEAIPPLLLWFRLRPVGVIANI</sequence>
<gene>
    <name evidence="1" type="ORF">PR048_028115</name>
</gene>
<dbReference type="EMBL" id="JARBHB010000012">
    <property type="protein sequence ID" value="KAJ8871775.1"/>
    <property type="molecule type" value="Genomic_DNA"/>
</dbReference>
<comment type="caution">
    <text evidence="1">The sequence shown here is derived from an EMBL/GenBank/DDBJ whole genome shotgun (WGS) entry which is preliminary data.</text>
</comment>
<dbReference type="Proteomes" id="UP001159363">
    <property type="component" value="Chromosome 11"/>
</dbReference>
<protein>
    <recommendedName>
        <fullName evidence="3">Peptidase aspartic putative domain-containing protein</fullName>
    </recommendedName>
</protein>
<evidence type="ECO:0000313" key="1">
    <source>
        <dbReference type="EMBL" id="KAJ8871775.1"/>
    </source>
</evidence>
<organism evidence="1 2">
    <name type="scientific">Dryococelus australis</name>
    <dbReference type="NCBI Taxonomy" id="614101"/>
    <lineage>
        <taxon>Eukaryota</taxon>
        <taxon>Metazoa</taxon>
        <taxon>Ecdysozoa</taxon>
        <taxon>Arthropoda</taxon>
        <taxon>Hexapoda</taxon>
        <taxon>Insecta</taxon>
        <taxon>Pterygota</taxon>
        <taxon>Neoptera</taxon>
        <taxon>Polyneoptera</taxon>
        <taxon>Phasmatodea</taxon>
        <taxon>Verophasmatodea</taxon>
        <taxon>Anareolatae</taxon>
        <taxon>Phasmatidae</taxon>
        <taxon>Eurycanthinae</taxon>
        <taxon>Dryococelus</taxon>
    </lineage>
</organism>
<accession>A0ABQ9GIC6</accession>
<proteinExistence type="predicted"/>
<evidence type="ECO:0008006" key="3">
    <source>
        <dbReference type="Google" id="ProtNLM"/>
    </source>
</evidence>